<reference evidence="1 2" key="1">
    <citation type="submission" date="2019-11" db="EMBL/GenBank/DDBJ databases">
        <title>Whole-genome sequence of a Rhodoblastus acidophilus DSM 142.</title>
        <authorList>
            <person name="Kyndt J.A."/>
            <person name="Meyer T.E."/>
        </authorList>
    </citation>
    <scope>NUCLEOTIDE SEQUENCE [LARGE SCALE GENOMIC DNA]</scope>
    <source>
        <strain evidence="1 2">DSM 142</strain>
    </source>
</reference>
<name>A0A6N8DH24_RHOAC</name>
<protein>
    <submittedName>
        <fullName evidence="1">Uncharacterized protein</fullName>
    </submittedName>
</protein>
<accession>A0A6N8DH24</accession>
<evidence type="ECO:0000313" key="2">
    <source>
        <dbReference type="Proteomes" id="UP000439113"/>
    </source>
</evidence>
<dbReference type="RefSeq" id="WP_155444288.1">
    <property type="nucleotide sequence ID" value="NZ_JAOQNR010000001.1"/>
</dbReference>
<evidence type="ECO:0000313" key="1">
    <source>
        <dbReference type="EMBL" id="MTV29630.1"/>
    </source>
</evidence>
<organism evidence="1 2">
    <name type="scientific">Rhodoblastus acidophilus</name>
    <name type="common">Rhodopseudomonas acidophila</name>
    <dbReference type="NCBI Taxonomy" id="1074"/>
    <lineage>
        <taxon>Bacteria</taxon>
        <taxon>Pseudomonadati</taxon>
        <taxon>Pseudomonadota</taxon>
        <taxon>Alphaproteobacteria</taxon>
        <taxon>Hyphomicrobiales</taxon>
        <taxon>Rhodoblastaceae</taxon>
        <taxon>Rhodoblastus</taxon>
    </lineage>
</organism>
<dbReference type="OrthoDB" id="8455061at2"/>
<sequence length="120" mass="14030">MKLAYCKPATAAPDLKPQNWTDVRLCLEQCQASAANQPQRVARRLDRVLRRFAGALETDASEQDGHDLFAQARQLEEMVAWLVAMRRTHEETLRLQRNLTRLMHEVFRTPEWRRSQIQGM</sequence>
<dbReference type="Proteomes" id="UP000439113">
    <property type="component" value="Unassembled WGS sequence"/>
</dbReference>
<comment type="caution">
    <text evidence="1">The sequence shown here is derived from an EMBL/GenBank/DDBJ whole genome shotgun (WGS) entry which is preliminary data.</text>
</comment>
<gene>
    <name evidence="1" type="ORF">GJ654_01335</name>
</gene>
<dbReference type="EMBL" id="WNKS01000001">
    <property type="protein sequence ID" value="MTV29630.1"/>
    <property type="molecule type" value="Genomic_DNA"/>
</dbReference>
<proteinExistence type="predicted"/>
<dbReference type="AlphaFoldDB" id="A0A6N8DH24"/>